<evidence type="ECO:0000313" key="3">
    <source>
        <dbReference type="Proteomes" id="UP000562492"/>
    </source>
</evidence>
<comment type="caution">
    <text evidence="2">The sequence shown here is derived from an EMBL/GenBank/DDBJ whole genome shotgun (WGS) entry which is preliminary data.</text>
</comment>
<evidence type="ECO:0008006" key="4">
    <source>
        <dbReference type="Google" id="ProtNLM"/>
    </source>
</evidence>
<organism evidence="2 3">
    <name type="scientific">Comamonas odontotermitis</name>
    <dbReference type="NCBI Taxonomy" id="379895"/>
    <lineage>
        <taxon>Bacteria</taxon>
        <taxon>Pseudomonadati</taxon>
        <taxon>Pseudomonadota</taxon>
        <taxon>Betaproteobacteria</taxon>
        <taxon>Burkholderiales</taxon>
        <taxon>Comamonadaceae</taxon>
        <taxon>Comamonas</taxon>
    </lineage>
</organism>
<accession>A0ABR6RBR6</accession>
<dbReference type="RefSeq" id="WP_184749436.1">
    <property type="nucleotide sequence ID" value="NZ_JACHKZ010000002.1"/>
</dbReference>
<proteinExistence type="predicted"/>
<feature type="transmembrane region" description="Helical" evidence="1">
    <location>
        <begin position="24"/>
        <end position="44"/>
    </location>
</feature>
<keyword evidence="1" id="KW-0812">Transmembrane</keyword>
<reference evidence="2 3" key="1">
    <citation type="submission" date="2020-08" db="EMBL/GenBank/DDBJ databases">
        <title>Functional genomics of gut bacteria from endangered species of beetles.</title>
        <authorList>
            <person name="Carlos-Shanley C."/>
        </authorList>
    </citation>
    <scope>NUCLEOTIDE SEQUENCE [LARGE SCALE GENOMIC DNA]</scope>
    <source>
        <strain evidence="2 3">S00124</strain>
    </source>
</reference>
<gene>
    <name evidence="2" type="ORF">HNP33_000615</name>
</gene>
<evidence type="ECO:0000256" key="1">
    <source>
        <dbReference type="SAM" id="Phobius"/>
    </source>
</evidence>
<keyword evidence="1" id="KW-1133">Transmembrane helix</keyword>
<sequence length="178" mass="19429">MDEPPSAIEWSQETMKLSNKAPRFGWWFSACFLLMCAVFTYILIRDGFSHAQTNPPSASGYAMPWLMPAVLAVFWAAGLGVAWYLTGIPCVEAGLDASGSVHILRRYPFRTESQTIDAADLAGATLVETKDSEGDLYYSIRLTTTDGMQMDVAQSPDRSICETALNRFNAALRASAAG</sequence>
<dbReference type="EMBL" id="JACHKZ010000002">
    <property type="protein sequence ID" value="MBB6576567.1"/>
    <property type="molecule type" value="Genomic_DNA"/>
</dbReference>
<dbReference type="Proteomes" id="UP000562492">
    <property type="component" value="Unassembled WGS sequence"/>
</dbReference>
<keyword evidence="3" id="KW-1185">Reference proteome</keyword>
<name>A0ABR6RBR6_9BURK</name>
<protein>
    <recommendedName>
        <fullName evidence="4">Lipoprotein</fullName>
    </recommendedName>
</protein>
<keyword evidence="1" id="KW-0472">Membrane</keyword>
<evidence type="ECO:0000313" key="2">
    <source>
        <dbReference type="EMBL" id="MBB6576567.1"/>
    </source>
</evidence>
<feature type="transmembrane region" description="Helical" evidence="1">
    <location>
        <begin position="65"/>
        <end position="85"/>
    </location>
</feature>